<dbReference type="InterPro" id="IPR014790">
    <property type="entry name" value="MutL_C"/>
</dbReference>
<evidence type="ECO:0000313" key="9">
    <source>
        <dbReference type="Proteomes" id="UP000261080"/>
    </source>
</evidence>
<reference evidence="8 9" key="1">
    <citation type="submission" date="2018-08" db="EMBL/GenBank/DDBJ databases">
        <title>A genome reference for cultivated species of the human gut microbiota.</title>
        <authorList>
            <person name="Zou Y."/>
            <person name="Xue W."/>
            <person name="Luo G."/>
        </authorList>
    </citation>
    <scope>NUCLEOTIDE SEQUENCE [LARGE SCALE GENOMIC DNA]</scope>
    <source>
        <strain evidence="8 9">AF37-2AT</strain>
    </source>
</reference>
<dbReference type="HAMAP" id="MF_00149">
    <property type="entry name" value="DNA_mis_repair"/>
    <property type="match status" value="1"/>
</dbReference>
<feature type="domain" description="MutL C-terminal dimerisation" evidence="6">
    <location>
        <begin position="474"/>
        <end position="617"/>
    </location>
</feature>
<dbReference type="FunFam" id="3.30.565.10:FF:000003">
    <property type="entry name" value="DNA mismatch repair endonuclease MutL"/>
    <property type="match status" value="1"/>
</dbReference>
<dbReference type="PANTHER" id="PTHR10073:SF12">
    <property type="entry name" value="DNA MISMATCH REPAIR PROTEIN MLH1"/>
    <property type="match status" value="1"/>
</dbReference>
<dbReference type="Pfam" id="PF01119">
    <property type="entry name" value="DNA_mis_repair"/>
    <property type="match status" value="1"/>
</dbReference>
<dbReference type="RefSeq" id="WP_024732497.1">
    <property type="nucleotide sequence ID" value="NZ_BAABYU010000001.1"/>
</dbReference>
<dbReference type="CDD" id="cd00782">
    <property type="entry name" value="MutL_Trans"/>
    <property type="match status" value="1"/>
</dbReference>
<gene>
    <name evidence="4 8" type="primary">mutL</name>
    <name evidence="8" type="ORF">DW016_02155</name>
</gene>
<dbReference type="SUPFAM" id="SSF55874">
    <property type="entry name" value="ATPase domain of HSP90 chaperone/DNA topoisomerase II/histidine kinase"/>
    <property type="match status" value="1"/>
</dbReference>
<dbReference type="Gene3D" id="3.30.565.10">
    <property type="entry name" value="Histidine kinase-like ATPase, C-terminal domain"/>
    <property type="match status" value="1"/>
</dbReference>
<dbReference type="GO" id="GO:0005524">
    <property type="term" value="F:ATP binding"/>
    <property type="evidence" value="ECO:0007669"/>
    <property type="project" value="InterPro"/>
</dbReference>
<dbReference type="PANTHER" id="PTHR10073">
    <property type="entry name" value="DNA MISMATCH REPAIR PROTEIN MLH, PMS, MUTL"/>
    <property type="match status" value="1"/>
</dbReference>
<dbReference type="SMART" id="SM01340">
    <property type="entry name" value="DNA_mis_repair"/>
    <property type="match status" value="1"/>
</dbReference>
<evidence type="ECO:0000313" key="8">
    <source>
        <dbReference type="EMBL" id="RGE90076.1"/>
    </source>
</evidence>
<protein>
    <recommendedName>
        <fullName evidence="4">DNA mismatch repair protein MutL</fullName>
    </recommendedName>
</protein>
<comment type="function">
    <text evidence="4">This protein is involved in the repair of mismatches in DNA. It is required for dam-dependent methyl-directed DNA mismatch repair. May act as a 'molecular matchmaker', a protein that promotes the formation of a stable complex between two or more DNA-binding proteins in an ATP-dependent manner without itself being part of a final effector complex.</text>
</comment>
<dbReference type="Proteomes" id="UP000261080">
    <property type="component" value="Unassembled WGS sequence"/>
</dbReference>
<comment type="caution">
    <text evidence="8">The sequence shown here is derived from an EMBL/GenBank/DDBJ whole genome shotgun (WGS) entry which is preliminary data.</text>
</comment>
<dbReference type="GO" id="GO:0004519">
    <property type="term" value="F:endonuclease activity"/>
    <property type="evidence" value="ECO:0007669"/>
    <property type="project" value="UniProtKB-KW"/>
</dbReference>
<dbReference type="GO" id="GO:0030983">
    <property type="term" value="F:mismatched DNA binding"/>
    <property type="evidence" value="ECO:0007669"/>
    <property type="project" value="InterPro"/>
</dbReference>
<keyword evidence="2 4" id="KW-0227">DNA damage</keyword>
<evidence type="ECO:0000256" key="2">
    <source>
        <dbReference type="ARBA" id="ARBA00022763"/>
    </source>
</evidence>
<dbReference type="Pfam" id="PF13589">
    <property type="entry name" value="HATPase_c_3"/>
    <property type="match status" value="1"/>
</dbReference>
<dbReference type="InterPro" id="IPR036890">
    <property type="entry name" value="HATPase_C_sf"/>
</dbReference>
<dbReference type="SMART" id="SM00853">
    <property type="entry name" value="MutL_C"/>
    <property type="match status" value="1"/>
</dbReference>
<keyword evidence="9" id="KW-1185">Reference proteome</keyword>
<dbReference type="GO" id="GO:0006298">
    <property type="term" value="P:mismatch repair"/>
    <property type="evidence" value="ECO:0007669"/>
    <property type="project" value="UniProtKB-UniRule"/>
</dbReference>
<dbReference type="EMBL" id="QVLX01000001">
    <property type="protein sequence ID" value="RGE90076.1"/>
    <property type="molecule type" value="Genomic_DNA"/>
</dbReference>
<feature type="region of interest" description="Disordered" evidence="5">
    <location>
        <begin position="336"/>
        <end position="380"/>
    </location>
</feature>
<name>A0A3E3K5X2_9FIRM</name>
<comment type="similarity">
    <text evidence="1 4">Belongs to the DNA mismatch repair MutL/HexB family.</text>
</comment>
<dbReference type="GO" id="GO:0140664">
    <property type="term" value="F:ATP-dependent DNA damage sensor activity"/>
    <property type="evidence" value="ECO:0007669"/>
    <property type="project" value="InterPro"/>
</dbReference>
<proteinExistence type="inferred from homology"/>
<dbReference type="CDD" id="cd16926">
    <property type="entry name" value="HATPase_MutL-MLH-PMS-like"/>
    <property type="match status" value="1"/>
</dbReference>
<evidence type="ECO:0000259" key="6">
    <source>
        <dbReference type="SMART" id="SM00853"/>
    </source>
</evidence>
<keyword evidence="8" id="KW-0540">Nuclease</keyword>
<dbReference type="InterPro" id="IPR020568">
    <property type="entry name" value="Ribosomal_Su5_D2-typ_SF"/>
</dbReference>
<evidence type="ECO:0000256" key="1">
    <source>
        <dbReference type="ARBA" id="ARBA00006082"/>
    </source>
</evidence>
<dbReference type="InterPro" id="IPR042120">
    <property type="entry name" value="MutL_C_dimsub"/>
</dbReference>
<feature type="compositionally biased region" description="Polar residues" evidence="5">
    <location>
        <begin position="350"/>
        <end position="367"/>
    </location>
</feature>
<dbReference type="InterPro" id="IPR014762">
    <property type="entry name" value="DNA_mismatch_repair_CS"/>
</dbReference>
<dbReference type="SUPFAM" id="SSF118116">
    <property type="entry name" value="DNA mismatch repair protein MutL"/>
    <property type="match status" value="1"/>
</dbReference>
<feature type="domain" description="DNA mismatch repair protein S5" evidence="7">
    <location>
        <begin position="209"/>
        <end position="327"/>
    </location>
</feature>
<dbReference type="InterPro" id="IPR038973">
    <property type="entry name" value="MutL/Mlh/Pms-like"/>
</dbReference>
<dbReference type="InterPro" id="IPR013507">
    <property type="entry name" value="DNA_mismatch_S5_2-like"/>
</dbReference>
<dbReference type="AlphaFoldDB" id="A0A3E3K5X2"/>
<evidence type="ECO:0000259" key="7">
    <source>
        <dbReference type="SMART" id="SM01340"/>
    </source>
</evidence>
<dbReference type="InterPro" id="IPR002099">
    <property type="entry name" value="MutL/Mlh/PMS"/>
</dbReference>
<dbReference type="GO" id="GO:0032300">
    <property type="term" value="C:mismatch repair complex"/>
    <property type="evidence" value="ECO:0007669"/>
    <property type="project" value="InterPro"/>
</dbReference>
<dbReference type="InterPro" id="IPR042121">
    <property type="entry name" value="MutL_C_regsub"/>
</dbReference>
<dbReference type="NCBIfam" id="TIGR00585">
    <property type="entry name" value="mutl"/>
    <property type="match status" value="1"/>
</dbReference>
<dbReference type="Gene3D" id="3.30.1540.20">
    <property type="entry name" value="MutL, C-terminal domain, dimerisation subdomain"/>
    <property type="match status" value="1"/>
</dbReference>
<dbReference type="Gene3D" id="3.30.230.10">
    <property type="match status" value="1"/>
</dbReference>
<dbReference type="InterPro" id="IPR020667">
    <property type="entry name" value="DNA_mismatch_repair_MutL"/>
</dbReference>
<evidence type="ECO:0000256" key="3">
    <source>
        <dbReference type="ARBA" id="ARBA00023204"/>
    </source>
</evidence>
<dbReference type="Gene3D" id="3.30.1370.100">
    <property type="entry name" value="MutL, C-terminal domain, regulatory subdomain"/>
    <property type="match status" value="1"/>
</dbReference>
<keyword evidence="8" id="KW-0255">Endonuclease</keyword>
<dbReference type="InterPro" id="IPR037198">
    <property type="entry name" value="MutL_C_sf"/>
</dbReference>
<evidence type="ECO:0000256" key="4">
    <source>
        <dbReference type="HAMAP-Rule" id="MF_00149"/>
    </source>
</evidence>
<keyword evidence="8" id="KW-0378">Hydrolase</keyword>
<dbReference type="GO" id="GO:0016887">
    <property type="term" value="F:ATP hydrolysis activity"/>
    <property type="evidence" value="ECO:0007669"/>
    <property type="project" value="InterPro"/>
</dbReference>
<dbReference type="InterPro" id="IPR014721">
    <property type="entry name" value="Ribsml_uS5_D2-typ_fold_subgr"/>
</dbReference>
<evidence type="ECO:0000256" key="5">
    <source>
        <dbReference type="SAM" id="MobiDB-lite"/>
    </source>
</evidence>
<dbReference type="OrthoDB" id="9763467at2"/>
<dbReference type="SUPFAM" id="SSF54211">
    <property type="entry name" value="Ribosomal protein S5 domain 2-like"/>
    <property type="match status" value="1"/>
</dbReference>
<dbReference type="Pfam" id="PF08676">
    <property type="entry name" value="MutL_C"/>
    <property type="match status" value="1"/>
</dbReference>
<dbReference type="PROSITE" id="PS00058">
    <property type="entry name" value="DNA_MISMATCH_REPAIR_1"/>
    <property type="match status" value="1"/>
</dbReference>
<keyword evidence="3 4" id="KW-0234">DNA repair</keyword>
<accession>A0A3E3K5X2</accession>
<sequence length="661" mass="74592">MGKIQVLDQVTIDKIAAGEVVERPASVVKELVENAIDAKATAVEVEIQDGGISLIRIADNGGGMEQEDVRNAFLRHSTSKIRKVDDLAHISSLGFRGEALSSIAAVSQVEMITKTEESVCGTAYQISGGKEVSLEETGARDGTTFLVRQLFYNVPARRKFLKTPMTEASHVSDLMTRLALSRPDISFQFINNGQERMHTSGNGKLKDVIYHVYGREITANLIEVSRENGEIRITGFIGNPTVTRGNRNFETFFVNGRYIKSGILSKAVEDAYKDFTMQHKYPFIVLHLEILGEEIDVNVHPTKMELRFGHQQEVYQFLYETVSGALHGRDLIPRVEAPEAPKPPEIPKASDTTGTPKTANLSVQSGAVTPGAPEVSAGVENAVTTPEKRDLNYFMERMRDRVTSYHNQFASAEVKERGEIHKPSFNQERIREAVSYRTRTEQQEKLTAEQQKSEQLTLFDEKLLDEASVPDYKIIGQVFDTYWIVQFHDSMYIIDQHAAHERVLYERTLKGMKTRDYTSQYISPPIILDLSMQEAELFRRYLDRFTKIGFEIEPFGGDSFAVRAVPDNLFSVAKKELLLEMIDSLSDEISTNMTPEILDEKIASMSCKAAVKGNSRLSRKEVEELLLELLKLDNPYHCPHGRPTIIAMTKRELEKKFKRIV</sequence>
<organism evidence="8 9">
    <name type="scientific">Sellimonas intestinalis</name>
    <dbReference type="NCBI Taxonomy" id="1653434"/>
    <lineage>
        <taxon>Bacteria</taxon>
        <taxon>Bacillati</taxon>
        <taxon>Bacillota</taxon>
        <taxon>Clostridia</taxon>
        <taxon>Lachnospirales</taxon>
        <taxon>Lachnospiraceae</taxon>
        <taxon>Sellimonas</taxon>
    </lineage>
</organism>